<evidence type="ECO:0000313" key="7">
    <source>
        <dbReference type="EMBL" id="MBB5142148.1"/>
    </source>
</evidence>
<dbReference type="SUPFAM" id="SSF102114">
    <property type="entry name" value="Radical SAM enzymes"/>
    <property type="match status" value="1"/>
</dbReference>
<name>A0A7W8BY62_9BACT</name>
<dbReference type="Proteomes" id="UP000539075">
    <property type="component" value="Unassembled WGS sequence"/>
</dbReference>
<evidence type="ECO:0000256" key="3">
    <source>
        <dbReference type="ARBA" id="ARBA00022723"/>
    </source>
</evidence>
<dbReference type="GO" id="GO:0046872">
    <property type="term" value="F:metal ion binding"/>
    <property type="evidence" value="ECO:0007669"/>
    <property type="project" value="UniProtKB-KW"/>
</dbReference>
<keyword evidence="5" id="KW-0411">Iron-sulfur</keyword>
<evidence type="ECO:0000256" key="5">
    <source>
        <dbReference type="ARBA" id="ARBA00023014"/>
    </source>
</evidence>
<dbReference type="InterPro" id="IPR051198">
    <property type="entry name" value="BchE-like"/>
</dbReference>
<dbReference type="InterPro" id="IPR007197">
    <property type="entry name" value="rSAM"/>
</dbReference>
<protein>
    <submittedName>
        <fullName evidence="7">Radical SAM superfamily enzyme YgiQ (UPF0313 family)</fullName>
    </submittedName>
</protein>
<comment type="cofactor">
    <cofactor evidence="1">
        <name>[4Fe-4S] cluster</name>
        <dbReference type="ChEBI" id="CHEBI:49883"/>
    </cofactor>
</comment>
<dbReference type="EMBL" id="JACHGO010000001">
    <property type="protein sequence ID" value="MBB5142148.1"/>
    <property type="molecule type" value="Genomic_DNA"/>
</dbReference>
<dbReference type="InterPro" id="IPR006638">
    <property type="entry name" value="Elp3/MiaA/NifB-like_rSAM"/>
</dbReference>
<dbReference type="GO" id="GO:0003824">
    <property type="term" value="F:catalytic activity"/>
    <property type="evidence" value="ECO:0007669"/>
    <property type="project" value="InterPro"/>
</dbReference>
<comment type="caution">
    <text evidence="7">The sequence shown here is derived from an EMBL/GenBank/DDBJ whole genome shotgun (WGS) entry which is preliminary data.</text>
</comment>
<evidence type="ECO:0000256" key="2">
    <source>
        <dbReference type="ARBA" id="ARBA00022691"/>
    </source>
</evidence>
<sequence length="255" mass="29180">MAASLEHMEKEICSQKHLFGSDPSIFMIGSNPFTLPVGTLRQYAELLREHFPDFIKISMHSRVDDIEKKTDEELQLLYDLGIRHLFIGTENGSEEALRIMNKGHTVQEARNQLWRLDAVGIKYTCQYIIGMAGKGKGRESGIATAEFLNSVNAERVMPTGLTVFSGSSLPEMVKRGEFVEASEKEKMEEMLFFFEHLTADLYYEAVHYLNPLHFRFHTGDREMMLDVIAHIKEILATHSEEELELVVNRQAMHSL</sequence>
<dbReference type="InterPro" id="IPR058240">
    <property type="entry name" value="rSAM_sf"/>
</dbReference>
<evidence type="ECO:0000256" key="1">
    <source>
        <dbReference type="ARBA" id="ARBA00001966"/>
    </source>
</evidence>
<proteinExistence type="predicted"/>
<dbReference type="AlphaFoldDB" id="A0A7W8BY62"/>
<keyword evidence="4" id="KW-0408">Iron</keyword>
<evidence type="ECO:0000259" key="6">
    <source>
        <dbReference type="SMART" id="SM00729"/>
    </source>
</evidence>
<gene>
    <name evidence="7" type="ORF">HNQ38_000211</name>
</gene>
<keyword evidence="2" id="KW-0949">S-adenosyl-L-methionine</keyword>
<dbReference type="Gene3D" id="3.30.750.200">
    <property type="match status" value="1"/>
</dbReference>
<reference evidence="7 8" key="1">
    <citation type="submission" date="2020-08" db="EMBL/GenBank/DDBJ databases">
        <title>Genomic Encyclopedia of Type Strains, Phase IV (KMG-IV): sequencing the most valuable type-strain genomes for metagenomic binning, comparative biology and taxonomic classification.</title>
        <authorList>
            <person name="Goeker M."/>
        </authorList>
    </citation>
    <scope>NUCLEOTIDE SEQUENCE [LARGE SCALE GENOMIC DNA]</scope>
    <source>
        <strain evidence="7 8">DSM 11275</strain>
    </source>
</reference>
<dbReference type="SMART" id="SM00729">
    <property type="entry name" value="Elp3"/>
    <property type="match status" value="1"/>
</dbReference>
<keyword evidence="3" id="KW-0479">Metal-binding</keyword>
<dbReference type="PANTHER" id="PTHR43409">
    <property type="entry name" value="ANAEROBIC MAGNESIUM-PROTOPORPHYRIN IX MONOMETHYL ESTER CYCLASE-RELATED"/>
    <property type="match status" value="1"/>
</dbReference>
<keyword evidence="8" id="KW-1185">Reference proteome</keyword>
<evidence type="ECO:0000313" key="8">
    <source>
        <dbReference type="Proteomes" id="UP000539075"/>
    </source>
</evidence>
<feature type="domain" description="Elp3/MiaA/NifB-like radical SAM core" evidence="6">
    <location>
        <begin position="1"/>
        <end position="192"/>
    </location>
</feature>
<dbReference type="GO" id="GO:0051536">
    <property type="term" value="F:iron-sulfur cluster binding"/>
    <property type="evidence" value="ECO:0007669"/>
    <property type="project" value="UniProtKB-KW"/>
</dbReference>
<organism evidence="7 8">
    <name type="scientific">Desulfovibrio intestinalis</name>
    <dbReference type="NCBI Taxonomy" id="58621"/>
    <lineage>
        <taxon>Bacteria</taxon>
        <taxon>Pseudomonadati</taxon>
        <taxon>Thermodesulfobacteriota</taxon>
        <taxon>Desulfovibrionia</taxon>
        <taxon>Desulfovibrionales</taxon>
        <taxon>Desulfovibrionaceae</taxon>
        <taxon>Desulfovibrio</taxon>
    </lineage>
</organism>
<dbReference type="Pfam" id="PF04055">
    <property type="entry name" value="Radical_SAM"/>
    <property type="match status" value="1"/>
</dbReference>
<accession>A0A7W8BY62</accession>
<evidence type="ECO:0000256" key="4">
    <source>
        <dbReference type="ARBA" id="ARBA00023004"/>
    </source>
</evidence>